<dbReference type="GO" id="GO:0007399">
    <property type="term" value="P:nervous system development"/>
    <property type="evidence" value="ECO:0007669"/>
    <property type="project" value="InterPro"/>
</dbReference>
<dbReference type="Proteomes" id="UP000694701">
    <property type="component" value="Unplaced"/>
</dbReference>
<dbReference type="Ensembl" id="ENSCCRT00020092411.1">
    <property type="protein sequence ID" value="ENSCCRP00020084461.1"/>
    <property type="gene ID" value="ENSCCRG00020038926.1"/>
</dbReference>
<feature type="compositionally biased region" description="Pro residues" evidence="4">
    <location>
        <begin position="208"/>
        <end position="219"/>
    </location>
</feature>
<dbReference type="InterPro" id="IPR047131">
    <property type="entry name" value="RBFOX1-like"/>
</dbReference>
<evidence type="ECO:0000256" key="3">
    <source>
        <dbReference type="ARBA" id="ARBA00023242"/>
    </source>
</evidence>
<dbReference type="GO" id="GO:0003729">
    <property type="term" value="F:mRNA binding"/>
    <property type="evidence" value="ECO:0007669"/>
    <property type="project" value="TreeGrafter"/>
</dbReference>
<protein>
    <submittedName>
        <fullName evidence="5">RNA binding protein fox-1 homolog 3-like</fullName>
    </submittedName>
</protein>
<dbReference type="PANTHER" id="PTHR15597">
    <property type="entry name" value="ATAXIN 2-BINDING PROTEIN 1-RELATED"/>
    <property type="match status" value="1"/>
</dbReference>
<feature type="region of interest" description="Disordered" evidence="4">
    <location>
        <begin position="51"/>
        <end position="97"/>
    </location>
</feature>
<keyword evidence="2" id="KW-0694">RNA-binding</keyword>
<reference evidence="5" key="1">
    <citation type="submission" date="2025-08" db="UniProtKB">
        <authorList>
            <consortium name="Ensembl"/>
        </authorList>
    </citation>
    <scope>IDENTIFICATION</scope>
</reference>
<feature type="region of interest" description="Disordered" evidence="4">
    <location>
        <begin position="200"/>
        <end position="219"/>
    </location>
</feature>
<comment type="subcellular location">
    <subcellularLocation>
        <location evidence="1">Nucleus</location>
    </subcellularLocation>
</comment>
<sequence>MAQTYTPQFAHPPQNGIHAEFTALPTQDYAGQNRVPDHGLTLYTPAQTHSDLVNADSNTPAISSSNTAPTEDVTQTEVSQQVPHSESTEKQQPKRLHVSNIPFRFRDPDLRQMFGVSLRTSCTITHENESESDIQPSMVTHTWNSCSAFNPAKVHTHTSEYTHTVNTHPEQCAAIYAAAPGEQLGVQCLAQGHLNRGIEGGERTVHSLPPPTIPAGPRL</sequence>
<evidence type="ECO:0000256" key="4">
    <source>
        <dbReference type="SAM" id="MobiDB-lite"/>
    </source>
</evidence>
<feature type="compositionally biased region" description="Polar residues" evidence="4">
    <location>
        <begin position="51"/>
        <end position="85"/>
    </location>
</feature>
<organism evidence="5 6">
    <name type="scientific">Cyprinus carpio</name>
    <name type="common">Common carp</name>
    <dbReference type="NCBI Taxonomy" id="7962"/>
    <lineage>
        <taxon>Eukaryota</taxon>
        <taxon>Metazoa</taxon>
        <taxon>Chordata</taxon>
        <taxon>Craniata</taxon>
        <taxon>Vertebrata</taxon>
        <taxon>Euteleostomi</taxon>
        <taxon>Actinopterygii</taxon>
        <taxon>Neopterygii</taxon>
        <taxon>Teleostei</taxon>
        <taxon>Ostariophysi</taxon>
        <taxon>Cypriniformes</taxon>
        <taxon>Cyprinidae</taxon>
        <taxon>Cyprininae</taxon>
        <taxon>Cyprinus</taxon>
    </lineage>
</organism>
<dbReference type="GO" id="GO:0005634">
    <property type="term" value="C:nucleus"/>
    <property type="evidence" value="ECO:0007669"/>
    <property type="project" value="UniProtKB-SubCell"/>
</dbReference>
<dbReference type="GO" id="GO:0000381">
    <property type="term" value="P:regulation of alternative mRNA splicing, via spliceosome"/>
    <property type="evidence" value="ECO:0007669"/>
    <property type="project" value="InterPro"/>
</dbReference>
<evidence type="ECO:0000313" key="6">
    <source>
        <dbReference type="Proteomes" id="UP000694701"/>
    </source>
</evidence>
<proteinExistence type="predicted"/>
<evidence type="ECO:0000256" key="2">
    <source>
        <dbReference type="ARBA" id="ARBA00022884"/>
    </source>
</evidence>
<evidence type="ECO:0000256" key="1">
    <source>
        <dbReference type="ARBA" id="ARBA00004123"/>
    </source>
</evidence>
<name>A0A8C2ISA5_CYPCA</name>
<keyword evidence="3" id="KW-0539">Nucleus</keyword>
<dbReference type="GO" id="GO:0005737">
    <property type="term" value="C:cytoplasm"/>
    <property type="evidence" value="ECO:0007669"/>
    <property type="project" value="TreeGrafter"/>
</dbReference>
<dbReference type="PANTHER" id="PTHR15597:SF25">
    <property type="entry name" value="RNA BINDING PROTEIN FOX-1 HOMOLOG 3"/>
    <property type="match status" value="1"/>
</dbReference>
<accession>A0A8C2ISA5</accession>
<dbReference type="AlphaFoldDB" id="A0A8C2ISA5"/>
<evidence type="ECO:0000313" key="5">
    <source>
        <dbReference type="Ensembl" id="ENSCCRP00020084461.1"/>
    </source>
</evidence>